<dbReference type="Pfam" id="PF21826">
    <property type="entry name" value="DUF6887"/>
    <property type="match status" value="1"/>
</dbReference>
<dbReference type="RefSeq" id="WP_073073543.1">
    <property type="nucleotide sequence ID" value="NZ_MPPI01000023.1"/>
</dbReference>
<dbReference type="InterPro" id="IPR054053">
    <property type="entry name" value="DUF6887"/>
</dbReference>
<accession>A0A2T1DC64</accession>
<comment type="caution">
    <text evidence="1">The sequence shown here is derived from an EMBL/GenBank/DDBJ whole genome shotgun (WGS) entry which is preliminary data.</text>
</comment>
<protein>
    <submittedName>
        <fullName evidence="1">Uncharacterized protein</fullName>
    </submittedName>
</protein>
<dbReference type="STRING" id="1920490.GCA_001895925_05155"/>
<keyword evidence="2" id="KW-1185">Reference proteome</keyword>
<sequence length="71" mass="8479">MKPNYDVMSNAELRAYCLEHREDMSALEAFFARRSPDSEAVWFSPPKTLEEWKQQEEVFRAEIEKRSQKPN</sequence>
<proteinExistence type="predicted"/>
<gene>
    <name evidence="1" type="ORF">C7B65_16875</name>
</gene>
<reference evidence="1 2" key="2">
    <citation type="submission" date="2018-03" db="EMBL/GenBank/DDBJ databases">
        <title>The ancient ancestry and fast evolution of plastids.</title>
        <authorList>
            <person name="Moore K.R."/>
            <person name="Magnabosco C."/>
            <person name="Momper L."/>
            <person name="Gold D.A."/>
            <person name="Bosak T."/>
            <person name="Fournier G.P."/>
        </authorList>
    </citation>
    <scope>NUCLEOTIDE SEQUENCE [LARGE SCALE GENOMIC DNA]</scope>
    <source>
        <strain evidence="1 2">ULC007</strain>
    </source>
</reference>
<reference evidence="1 2" key="1">
    <citation type="submission" date="2018-02" db="EMBL/GenBank/DDBJ databases">
        <authorList>
            <person name="Cohen D.B."/>
            <person name="Kent A.D."/>
        </authorList>
    </citation>
    <scope>NUCLEOTIDE SEQUENCE [LARGE SCALE GENOMIC DNA]</scope>
    <source>
        <strain evidence="1 2">ULC007</strain>
    </source>
</reference>
<dbReference type="Proteomes" id="UP000238634">
    <property type="component" value="Unassembled WGS sequence"/>
</dbReference>
<dbReference type="EMBL" id="PVWG01000021">
    <property type="protein sequence ID" value="PSB18021.1"/>
    <property type="molecule type" value="Genomic_DNA"/>
</dbReference>
<evidence type="ECO:0000313" key="2">
    <source>
        <dbReference type="Proteomes" id="UP000238634"/>
    </source>
</evidence>
<evidence type="ECO:0000313" key="1">
    <source>
        <dbReference type="EMBL" id="PSB18021.1"/>
    </source>
</evidence>
<dbReference type="AlphaFoldDB" id="A0A2T1DC64"/>
<organism evidence="1 2">
    <name type="scientific">Phormidesmis priestleyi ULC007</name>
    <dbReference type="NCBI Taxonomy" id="1920490"/>
    <lineage>
        <taxon>Bacteria</taxon>
        <taxon>Bacillati</taxon>
        <taxon>Cyanobacteriota</taxon>
        <taxon>Cyanophyceae</taxon>
        <taxon>Leptolyngbyales</taxon>
        <taxon>Leptolyngbyaceae</taxon>
        <taxon>Phormidesmis</taxon>
    </lineage>
</organism>
<dbReference type="OrthoDB" id="574249at2"/>
<name>A0A2T1DC64_9CYAN</name>